<feature type="domain" description="Beta-lactamase class A catalytic" evidence="5">
    <location>
        <begin position="41"/>
        <end position="258"/>
    </location>
</feature>
<dbReference type="PANTHER" id="PTHR35333">
    <property type="entry name" value="BETA-LACTAMASE"/>
    <property type="match status" value="1"/>
</dbReference>
<reference evidence="7" key="1">
    <citation type="submission" date="2018-02" db="EMBL/GenBank/DDBJ databases">
        <title>Genome sequencing of Solimonas sp. HR-BB.</title>
        <authorList>
            <person name="Lee Y."/>
            <person name="Jeon C.O."/>
        </authorList>
    </citation>
    <scope>NUCLEOTIDE SEQUENCE [LARGE SCALE GENOMIC DNA]</scope>
    <source>
        <strain evidence="7">HR-U</strain>
    </source>
</reference>
<dbReference type="GO" id="GO:0030655">
    <property type="term" value="P:beta-lactam antibiotic catabolic process"/>
    <property type="evidence" value="ECO:0007669"/>
    <property type="project" value="InterPro"/>
</dbReference>
<organism evidence="6 7">
    <name type="scientific">Siphonobacter curvatus</name>
    <dbReference type="NCBI Taxonomy" id="2094562"/>
    <lineage>
        <taxon>Bacteria</taxon>
        <taxon>Pseudomonadati</taxon>
        <taxon>Bacteroidota</taxon>
        <taxon>Cytophagia</taxon>
        <taxon>Cytophagales</taxon>
        <taxon>Cytophagaceae</taxon>
        <taxon>Siphonobacter</taxon>
    </lineage>
</organism>
<feature type="chain" id="PRO_5015758204" description="beta-lactamase" evidence="4">
    <location>
        <begin position="19"/>
        <end position="300"/>
    </location>
</feature>
<keyword evidence="4" id="KW-0732">Signal</keyword>
<dbReference type="Gene3D" id="3.40.710.10">
    <property type="entry name" value="DD-peptidase/beta-lactamase superfamily"/>
    <property type="match status" value="1"/>
</dbReference>
<comment type="similarity">
    <text evidence="2">Belongs to the class-A beta-lactamase family.</text>
</comment>
<dbReference type="Pfam" id="PF13354">
    <property type="entry name" value="Beta-lactamase2"/>
    <property type="match status" value="1"/>
</dbReference>
<name>A0A2S7IIB4_9BACT</name>
<comment type="catalytic activity">
    <reaction evidence="1">
        <text>a beta-lactam + H2O = a substituted beta-amino acid</text>
        <dbReference type="Rhea" id="RHEA:20401"/>
        <dbReference type="ChEBI" id="CHEBI:15377"/>
        <dbReference type="ChEBI" id="CHEBI:35627"/>
        <dbReference type="ChEBI" id="CHEBI:140347"/>
        <dbReference type="EC" id="3.5.2.6"/>
    </reaction>
</comment>
<dbReference type="EMBL" id="PTRA01000004">
    <property type="protein sequence ID" value="PQA55729.1"/>
    <property type="molecule type" value="Genomic_DNA"/>
</dbReference>
<dbReference type="PRINTS" id="PR00118">
    <property type="entry name" value="BLACTAMASEA"/>
</dbReference>
<evidence type="ECO:0000259" key="5">
    <source>
        <dbReference type="Pfam" id="PF13354"/>
    </source>
</evidence>
<dbReference type="InterPro" id="IPR045155">
    <property type="entry name" value="Beta-lactam_cat"/>
</dbReference>
<dbReference type="Proteomes" id="UP000239590">
    <property type="component" value="Unassembled WGS sequence"/>
</dbReference>
<dbReference type="EC" id="3.5.2.6" evidence="3"/>
<protein>
    <recommendedName>
        <fullName evidence="3">beta-lactamase</fullName>
        <ecNumber evidence="3">3.5.2.6</ecNumber>
    </recommendedName>
</protein>
<dbReference type="AlphaFoldDB" id="A0A2S7IIB4"/>
<dbReference type="SUPFAM" id="SSF56601">
    <property type="entry name" value="beta-lactamase/transpeptidase-like"/>
    <property type="match status" value="1"/>
</dbReference>
<keyword evidence="6" id="KW-0378">Hydrolase</keyword>
<evidence type="ECO:0000313" key="7">
    <source>
        <dbReference type="Proteomes" id="UP000239590"/>
    </source>
</evidence>
<dbReference type="InterPro" id="IPR012338">
    <property type="entry name" value="Beta-lactam/transpept-like"/>
</dbReference>
<sequence>MSRLFLFLLFLTTSFAQAQKTDTRLQKQLETLVKDFHGDLGIYVEDLKTHSVVAIRADTIFPTASIVKVPILLGIMDKIQRGQLDYHQSVTLTDSLRYKASDEADLVNAMKTGEKIEISRLLLLMLSTSDNTASLWLQGLAGGGLRINQLLDSLGYEVTRVNSRTPGREAIRNQYGWGQTTPREMARLFTAISERKIISPSTSEKMLRLLGRQYWDQYALSQIPPDVFVADKHGCVNQSRSEVFYVAGPHPYVCAIFTKNNQDQSWEASNEAWTLTRKISVLLWKYYNPRSTWVPDSKNW</sequence>
<dbReference type="PANTHER" id="PTHR35333:SF3">
    <property type="entry name" value="BETA-LACTAMASE-TYPE TRANSPEPTIDASE FOLD CONTAINING PROTEIN"/>
    <property type="match status" value="1"/>
</dbReference>
<evidence type="ECO:0000256" key="1">
    <source>
        <dbReference type="ARBA" id="ARBA00001526"/>
    </source>
</evidence>
<evidence type="ECO:0000256" key="3">
    <source>
        <dbReference type="ARBA" id="ARBA00012865"/>
    </source>
</evidence>
<evidence type="ECO:0000256" key="4">
    <source>
        <dbReference type="SAM" id="SignalP"/>
    </source>
</evidence>
<dbReference type="GO" id="GO:0008800">
    <property type="term" value="F:beta-lactamase activity"/>
    <property type="evidence" value="ECO:0007669"/>
    <property type="project" value="UniProtKB-EC"/>
</dbReference>
<feature type="signal peptide" evidence="4">
    <location>
        <begin position="1"/>
        <end position="18"/>
    </location>
</feature>
<keyword evidence="7" id="KW-1185">Reference proteome</keyword>
<evidence type="ECO:0000313" key="6">
    <source>
        <dbReference type="EMBL" id="PQA55729.1"/>
    </source>
</evidence>
<proteinExistence type="inferred from homology"/>
<dbReference type="OrthoDB" id="1422836at2"/>
<gene>
    <name evidence="6" type="ORF">C5O19_19385</name>
</gene>
<dbReference type="RefSeq" id="WP_104715188.1">
    <property type="nucleotide sequence ID" value="NZ_PTRA01000004.1"/>
</dbReference>
<comment type="caution">
    <text evidence="6">The sequence shown here is derived from an EMBL/GenBank/DDBJ whole genome shotgun (WGS) entry which is preliminary data.</text>
</comment>
<accession>A0A2S7IIB4</accession>
<dbReference type="InterPro" id="IPR000871">
    <property type="entry name" value="Beta-lactam_class-A"/>
</dbReference>
<evidence type="ECO:0000256" key="2">
    <source>
        <dbReference type="ARBA" id="ARBA00009009"/>
    </source>
</evidence>
<dbReference type="GO" id="GO:0046677">
    <property type="term" value="P:response to antibiotic"/>
    <property type="evidence" value="ECO:0007669"/>
    <property type="project" value="InterPro"/>
</dbReference>